<dbReference type="RefSeq" id="WP_132660672.1">
    <property type="nucleotide sequence ID" value="NZ_CP017241.1"/>
</dbReference>
<reference evidence="1 2" key="1">
    <citation type="submission" date="2016-09" db="EMBL/GenBank/DDBJ databases">
        <title>The complete genome sequences of Rhizobium gallicum, symbiovars gallicum and phaseoli, symbionts associated to common bean (Phaseolus vulgaris).</title>
        <authorList>
            <person name="Bustos P."/>
            <person name="Santamaria R.I."/>
            <person name="Perez-Carrascal O.M."/>
            <person name="Juarez S."/>
            <person name="Lozano L."/>
            <person name="Martinez-Flores I."/>
            <person name="Martinez-Romero E."/>
            <person name="Cevallos M."/>
            <person name="Romero D."/>
            <person name="Davila G."/>
            <person name="Gonzalez V."/>
        </authorList>
    </citation>
    <scope>NUCLEOTIDE SEQUENCE [LARGE SCALE GENOMIC DNA]</scope>
    <source>
        <strain evidence="1 2">8C-3</strain>
    </source>
</reference>
<accession>A0A1L5P4X6</accession>
<protein>
    <submittedName>
        <fullName evidence="1">Uncharacterized protein</fullName>
    </submittedName>
</protein>
<evidence type="ECO:0000313" key="2">
    <source>
        <dbReference type="Proteomes" id="UP000185109"/>
    </source>
</evidence>
<dbReference type="AlphaFoldDB" id="A0A1L5P4X6"/>
<organism evidence="1 2">
    <name type="scientific">Rhizobium etli 8C-3</name>
    <dbReference type="NCBI Taxonomy" id="538025"/>
    <lineage>
        <taxon>Bacteria</taxon>
        <taxon>Pseudomonadati</taxon>
        <taxon>Pseudomonadota</taxon>
        <taxon>Alphaproteobacteria</taxon>
        <taxon>Hyphomicrobiales</taxon>
        <taxon>Rhizobiaceae</taxon>
        <taxon>Rhizobium/Agrobacterium group</taxon>
        <taxon>Rhizobium</taxon>
    </lineage>
</organism>
<sequence>MDRRVLGKAPAAMVGFFVRANNSIEVTYQRSFYEKRAALLHGGNLDVEPMVAKPRPGTACGIL</sequence>
<dbReference type="Proteomes" id="UP000185109">
    <property type="component" value="Chromosome"/>
</dbReference>
<evidence type="ECO:0000313" key="1">
    <source>
        <dbReference type="EMBL" id="APO75185.1"/>
    </source>
</evidence>
<dbReference type="EMBL" id="CP017241">
    <property type="protein sequence ID" value="APO75185.1"/>
    <property type="molecule type" value="Genomic_DNA"/>
</dbReference>
<name>A0A1L5P4X6_RHIET</name>
<proteinExistence type="predicted"/>
<gene>
    <name evidence="1" type="ORF">AM571_CH02376</name>
</gene>